<gene>
    <name evidence="4" type="ordered locus">HEAR2653</name>
</gene>
<reference evidence="4 5" key="1">
    <citation type="journal article" date="2007" name="PLoS Genet.">
        <title>A tale of two oxidation states: bacterial colonization of arsenic-rich environments.</title>
        <authorList>
            <person name="Muller D."/>
            <person name="Medigue C."/>
            <person name="Koechler S."/>
            <person name="Barbe V."/>
            <person name="Barakat M."/>
            <person name="Talla E."/>
            <person name="Bonnefoy V."/>
            <person name="Krin E."/>
            <person name="Arsene-Ploetze F."/>
            <person name="Carapito C."/>
            <person name="Chandler M."/>
            <person name="Cournoyer B."/>
            <person name="Cruveiller S."/>
            <person name="Dossat C."/>
            <person name="Duval S."/>
            <person name="Heymann M."/>
            <person name="Leize E."/>
            <person name="Lieutaud A."/>
            <person name="Lievremont D."/>
            <person name="Makita Y."/>
            <person name="Mangenot S."/>
            <person name="Nitschke W."/>
            <person name="Ortet P."/>
            <person name="Perdrial N."/>
            <person name="Schoepp B."/>
            <person name="Siguier N."/>
            <person name="Simeonova D.D."/>
            <person name="Rouy Z."/>
            <person name="Segurens B."/>
            <person name="Turlin E."/>
            <person name="Vallenet D."/>
            <person name="Van Dorsselaer A."/>
            <person name="Weiss S."/>
            <person name="Weissenbach J."/>
            <person name="Lett M.C."/>
            <person name="Danchin A."/>
            <person name="Bertin P.N."/>
        </authorList>
    </citation>
    <scope>NUCLEOTIDE SEQUENCE [LARGE SCALE GENOMIC DNA]</scope>
    <source>
        <strain evidence="5">ULPAs1</strain>
    </source>
</reference>
<dbReference type="GO" id="GO:0009231">
    <property type="term" value="P:riboflavin biosynthetic process"/>
    <property type="evidence" value="ECO:0007669"/>
    <property type="project" value="TreeGrafter"/>
</dbReference>
<evidence type="ECO:0000313" key="5">
    <source>
        <dbReference type="Proteomes" id="UP000006697"/>
    </source>
</evidence>
<dbReference type="Proteomes" id="UP000006697">
    <property type="component" value="Chromosome"/>
</dbReference>
<dbReference type="PRINTS" id="PR00413">
    <property type="entry name" value="HADHALOGNASE"/>
</dbReference>
<dbReference type="NCBIfam" id="TIGR01549">
    <property type="entry name" value="HAD-SF-IA-v1"/>
    <property type="match status" value="1"/>
</dbReference>
<dbReference type="PANTHER" id="PTHR46470">
    <property type="entry name" value="N-ACYLNEURAMINATE-9-PHOSPHATASE"/>
    <property type="match status" value="1"/>
</dbReference>
<dbReference type="EMBL" id="CU207211">
    <property type="protein sequence ID" value="CAL62775.1"/>
    <property type="molecule type" value="Genomic_DNA"/>
</dbReference>
<dbReference type="InterPro" id="IPR051400">
    <property type="entry name" value="HAD-like_hydrolase"/>
</dbReference>
<evidence type="ECO:0000313" key="4">
    <source>
        <dbReference type="EMBL" id="CAL62775.1"/>
    </source>
</evidence>
<name>A4G8D8_HERAR</name>
<protein>
    <submittedName>
        <fullName evidence="4">Hydrolase</fullName>
        <ecNumber evidence="4">3.8.1.2</ecNumber>
    </submittedName>
</protein>
<dbReference type="eggNOG" id="COG1011">
    <property type="taxonomic scope" value="Bacteria"/>
</dbReference>
<dbReference type="Gene3D" id="3.40.50.1000">
    <property type="entry name" value="HAD superfamily/HAD-like"/>
    <property type="match status" value="1"/>
</dbReference>
<dbReference type="HOGENOM" id="CLU_045011_8_2_4"/>
<dbReference type="InterPro" id="IPR023214">
    <property type="entry name" value="HAD_sf"/>
</dbReference>
<dbReference type="InterPro" id="IPR036412">
    <property type="entry name" value="HAD-like_sf"/>
</dbReference>
<accession>A4G8D8</accession>
<dbReference type="NCBIfam" id="TIGR01509">
    <property type="entry name" value="HAD-SF-IA-v3"/>
    <property type="match status" value="1"/>
</dbReference>
<organism evidence="4 5">
    <name type="scientific">Herminiimonas arsenicoxydans</name>
    <dbReference type="NCBI Taxonomy" id="204773"/>
    <lineage>
        <taxon>Bacteria</taxon>
        <taxon>Pseudomonadati</taxon>
        <taxon>Pseudomonadota</taxon>
        <taxon>Betaproteobacteria</taxon>
        <taxon>Burkholderiales</taxon>
        <taxon>Oxalobacteraceae</taxon>
        <taxon>Herminiimonas</taxon>
    </lineage>
</organism>
<dbReference type="KEGG" id="har:HEAR2653"/>
<evidence type="ECO:0000256" key="2">
    <source>
        <dbReference type="ARBA" id="ARBA00022801"/>
    </source>
</evidence>
<sequence length="234" mass="25966">MPTLAHPSSVKAVLFDLDDTLWPLAPTLFKAEAVLYDWLALHIPGVTRRFSNAELRELRMELLPTDPQYQFNVWALRHAALTHACRLSSENHELVDQAMAVFSEARNAVTPFDDVVPGLARLNERFRVGSVSNGFADLSAIGISRHFQYSIAAHQFGSAKPHPEIFLAACDALSIAPHEAVYVGDDPLLDIQGAQNAGLQAVWMNRFQRTLPEHIVPAASVTTLHELEAWLKRA</sequence>
<dbReference type="SFLD" id="SFLDG01129">
    <property type="entry name" value="C1.5:_HAD__Beta-PGM__Phosphata"/>
    <property type="match status" value="1"/>
</dbReference>
<dbReference type="Gene3D" id="1.20.120.1600">
    <property type="match status" value="1"/>
</dbReference>
<dbReference type="Pfam" id="PF00702">
    <property type="entry name" value="Hydrolase"/>
    <property type="match status" value="1"/>
</dbReference>
<evidence type="ECO:0000256" key="3">
    <source>
        <dbReference type="ARBA" id="ARBA00022842"/>
    </source>
</evidence>
<keyword evidence="3" id="KW-0460">Magnesium</keyword>
<dbReference type="SUPFAM" id="SSF56784">
    <property type="entry name" value="HAD-like"/>
    <property type="match status" value="1"/>
</dbReference>
<dbReference type="GO" id="GO:0018784">
    <property type="term" value="F:(S)-2-haloacid dehalogenase activity"/>
    <property type="evidence" value="ECO:0007669"/>
    <property type="project" value="UniProtKB-EC"/>
</dbReference>
<dbReference type="STRING" id="204773.HEAR2653"/>
<dbReference type="InterPro" id="IPR006439">
    <property type="entry name" value="HAD-SF_hydro_IA"/>
</dbReference>
<comment type="cofactor">
    <cofactor evidence="1">
        <name>Mg(2+)</name>
        <dbReference type="ChEBI" id="CHEBI:18420"/>
    </cofactor>
</comment>
<dbReference type="AlphaFoldDB" id="A4G8D8"/>
<keyword evidence="2 4" id="KW-0378">Hydrolase</keyword>
<dbReference type="SFLD" id="SFLDS00003">
    <property type="entry name" value="Haloacid_Dehalogenase"/>
    <property type="match status" value="1"/>
</dbReference>
<evidence type="ECO:0000256" key="1">
    <source>
        <dbReference type="ARBA" id="ARBA00001946"/>
    </source>
</evidence>
<dbReference type="OrthoDB" id="367448at2"/>
<proteinExistence type="predicted"/>
<dbReference type="PANTHER" id="PTHR46470:SF4">
    <property type="entry name" value="5-AMINO-6-(5-PHOSPHO-D-RIBITYLAMINO)URACIL PHOSPHATASE YIGB"/>
    <property type="match status" value="1"/>
</dbReference>
<keyword evidence="5" id="KW-1185">Reference proteome</keyword>
<dbReference type="EC" id="3.8.1.2" evidence="4"/>